<dbReference type="CDD" id="cd00064">
    <property type="entry name" value="FU"/>
    <property type="match status" value="1"/>
</dbReference>
<feature type="compositionally biased region" description="Basic and acidic residues" evidence="22">
    <location>
        <begin position="2035"/>
        <end position="2051"/>
    </location>
</feature>
<evidence type="ECO:0000256" key="4">
    <source>
        <dbReference type="ARBA" id="ARBA00022679"/>
    </source>
</evidence>
<proteinExistence type="inferred from homology"/>
<dbReference type="InterPro" id="IPR000719">
    <property type="entry name" value="Prot_kinase_dom"/>
</dbReference>
<feature type="compositionally biased region" description="Low complexity" evidence="22">
    <location>
        <begin position="2222"/>
        <end position="2232"/>
    </location>
</feature>
<evidence type="ECO:0000256" key="23">
    <source>
        <dbReference type="SAM" id="Phobius"/>
    </source>
</evidence>
<dbReference type="InterPro" id="IPR017441">
    <property type="entry name" value="Protein_kinase_ATP_BS"/>
</dbReference>
<evidence type="ECO:0000256" key="22">
    <source>
        <dbReference type="SAM" id="MobiDB-lite"/>
    </source>
</evidence>
<feature type="compositionally biased region" description="Basic and acidic residues" evidence="22">
    <location>
        <begin position="1283"/>
        <end position="1301"/>
    </location>
</feature>
<feature type="compositionally biased region" description="Low complexity" evidence="22">
    <location>
        <begin position="2609"/>
        <end position="2629"/>
    </location>
</feature>
<feature type="region of interest" description="Disordered" evidence="22">
    <location>
        <begin position="441"/>
        <end position="460"/>
    </location>
</feature>
<dbReference type="PROSITE" id="PS50011">
    <property type="entry name" value="PROTEIN_KINASE_DOM"/>
    <property type="match status" value="1"/>
</dbReference>
<keyword evidence="12 20" id="KW-0067">ATP-binding</keyword>
<dbReference type="PANTHER" id="PTHR24416">
    <property type="entry name" value="TYROSINE-PROTEIN KINASE RECEPTOR"/>
    <property type="match status" value="1"/>
</dbReference>
<dbReference type="InterPro" id="IPR000494">
    <property type="entry name" value="Rcpt_L-dom"/>
</dbReference>
<evidence type="ECO:0000256" key="15">
    <source>
        <dbReference type="ARBA" id="ARBA00023137"/>
    </source>
</evidence>
<comment type="cofactor">
    <cofactor evidence="1">
        <name>Mn(2+)</name>
        <dbReference type="ChEBI" id="CHEBI:29035"/>
    </cofactor>
</comment>
<dbReference type="InterPro" id="IPR050122">
    <property type="entry name" value="RTK"/>
</dbReference>
<evidence type="ECO:0000259" key="24">
    <source>
        <dbReference type="PROSITE" id="PS50011"/>
    </source>
</evidence>
<keyword evidence="13 23" id="KW-1133">Transmembrane helix</keyword>
<dbReference type="InterPro" id="IPR011009">
    <property type="entry name" value="Kinase-like_dom_sf"/>
</dbReference>
<dbReference type="InterPro" id="IPR006212">
    <property type="entry name" value="Furin_repeat"/>
</dbReference>
<dbReference type="InterPro" id="IPR036116">
    <property type="entry name" value="FN3_sf"/>
</dbReference>
<feature type="compositionally biased region" description="Basic and acidic residues" evidence="22">
    <location>
        <begin position="1986"/>
        <end position="1996"/>
    </location>
</feature>
<organism evidence="26 28">
    <name type="scientific">Bactrocera dorsalis</name>
    <name type="common">Oriental fruit fly</name>
    <name type="synonym">Dacus dorsalis</name>
    <dbReference type="NCBI Taxonomy" id="27457"/>
    <lineage>
        <taxon>Eukaryota</taxon>
        <taxon>Metazoa</taxon>
        <taxon>Ecdysozoa</taxon>
        <taxon>Arthropoda</taxon>
        <taxon>Hexapoda</taxon>
        <taxon>Insecta</taxon>
        <taxon>Pterygota</taxon>
        <taxon>Neoptera</taxon>
        <taxon>Endopterygota</taxon>
        <taxon>Diptera</taxon>
        <taxon>Brachycera</taxon>
        <taxon>Muscomorpha</taxon>
        <taxon>Tephritoidea</taxon>
        <taxon>Tephritidae</taxon>
        <taxon>Bactrocera</taxon>
        <taxon>Bactrocera</taxon>
    </lineage>
</organism>
<dbReference type="PANTHER" id="PTHR24416:SF525">
    <property type="entry name" value="INSULIN-LIKE RECEPTOR"/>
    <property type="match status" value="1"/>
</dbReference>
<evidence type="ECO:0000256" key="20">
    <source>
        <dbReference type="PROSITE-ProRule" id="PRU10141"/>
    </source>
</evidence>
<evidence type="ECO:0000313" key="30">
    <source>
        <dbReference type="RefSeq" id="XP_049305741.1"/>
    </source>
</evidence>
<dbReference type="PROSITE" id="PS00107">
    <property type="entry name" value="PROTEIN_KINASE_ATP"/>
    <property type="match status" value="1"/>
</dbReference>
<evidence type="ECO:0000256" key="7">
    <source>
        <dbReference type="ARBA" id="ARBA00022723"/>
    </source>
</evidence>
<keyword evidence="11" id="KW-0418">Kinase</keyword>
<dbReference type="SUPFAM" id="SSF49265">
    <property type="entry name" value="Fibronectin type III"/>
    <property type="match status" value="3"/>
</dbReference>
<keyword evidence="17" id="KW-0325">Glycoprotein</keyword>
<dbReference type="SUPFAM" id="SSF56112">
    <property type="entry name" value="Protein kinase-like (PK-like)"/>
    <property type="match status" value="1"/>
</dbReference>
<feature type="region of interest" description="Disordered" evidence="22">
    <location>
        <begin position="2280"/>
        <end position="2346"/>
    </location>
</feature>
<dbReference type="SUPFAM" id="SSF52058">
    <property type="entry name" value="L domain-like"/>
    <property type="match status" value="2"/>
</dbReference>
<dbReference type="Pfam" id="PF00041">
    <property type="entry name" value="fn3"/>
    <property type="match status" value="1"/>
</dbReference>
<evidence type="ECO:0000313" key="26">
    <source>
        <dbReference type="Proteomes" id="UP001652620"/>
    </source>
</evidence>
<dbReference type="CDD" id="cd00063">
    <property type="entry name" value="FN3"/>
    <property type="match status" value="1"/>
</dbReference>
<dbReference type="InterPro" id="IPR002011">
    <property type="entry name" value="Tyr_kinase_rcpt_2_CS"/>
</dbReference>
<dbReference type="InterPro" id="IPR020635">
    <property type="entry name" value="Tyr_kinase_cat_dom"/>
</dbReference>
<dbReference type="EC" id="2.7.10.1" evidence="21"/>
<dbReference type="InterPro" id="IPR001245">
    <property type="entry name" value="Ser-Thr/Tyr_kinase_cat_dom"/>
</dbReference>
<feature type="compositionally biased region" description="Polar residues" evidence="22">
    <location>
        <begin position="407"/>
        <end position="427"/>
    </location>
</feature>
<evidence type="ECO:0000256" key="8">
    <source>
        <dbReference type="ARBA" id="ARBA00022729"/>
    </source>
</evidence>
<evidence type="ECO:0000313" key="29">
    <source>
        <dbReference type="RefSeq" id="XP_049305740.1"/>
    </source>
</evidence>
<evidence type="ECO:0000256" key="6">
    <source>
        <dbReference type="ARBA" id="ARBA00022692"/>
    </source>
</evidence>
<feature type="compositionally biased region" description="Acidic residues" evidence="22">
    <location>
        <begin position="2524"/>
        <end position="2537"/>
    </location>
</feature>
<dbReference type="Gene3D" id="3.80.20.20">
    <property type="entry name" value="Receptor L-domain"/>
    <property type="match status" value="2"/>
</dbReference>
<evidence type="ECO:0000313" key="28">
    <source>
        <dbReference type="RefSeq" id="XP_049305739.1"/>
    </source>
</evidence>
<evidence type="ECO:0000256" key="21">
    <source>
        <dbReference type="RuleBase" id="RU000312"/>
    </source>
</evidence>
<keyword evidence="9" id="KW-0677">Repeat</keyword>
<evidence type="ECO:0000256" key="19">
    <source>
        <dbReference type="ARBA" id="ARBA00051243"/>
    </source>
</evidence>
<keyword evidence="16 21" id="KW-0675">Receptor</keyword>
<feature type="compositionally biased region" description="Polar residues" evidence="22">
    <location>
        <begin position="2054"/>
        <end position="2079"/>
    </location>
</feature>
<keyword evidence="18" id="KW-0464">Manganese</keyword>
<keyword evidence="10 20" id="KW-0547">Nucleotide-binding</keyword>
<dbReference type="Gene3D" id="2.10.220.10">
    <property type="entry name" value="Hormone Receptor, Insulin-like Growth Factor Receptor 1, Chain A, domain 2"/>
    <property type="match status" value="1"/>
</dbReference>
<feature type="region of interest" description="Disordered" evidence="22">
    <location>
        <begin position="2463"/>
        <end position="2657"/>
    </location>
</feature>
<feature type="compositionally biased region" description="Low complexity" evidence="22">
    <location>
        <begin position="2299"/>
        <end position="2315"/>
    </location>
</feature>
<dbReference type="Pfam" id="PF00757">
    <property type="entry name" value="Furin-like"/>
    <property type="match status" value="1"/>
</dbReference>
<dbReference type="Pfam" id="PF07714">
    <property type="entry name" value="PK_Tyr_Ser-Thr"/>
    <property type="match status" value="1"/>
</dbReference>
<evidence type="ECO:0000256" key="13">
    <source>
        <dbReference type="ARBA" id="ARBA00022989"/>
    </source>
</evidence>
<dbReference type="RefSeq" id="XP_049305740.1">
    <property type="nucleotide sequence ID" value="XM_049449783.1"/>
</dbReference>
<evidence type="ECO:0000256" key="12">
    <source>
        <dbReference type="ARBA" id="ARBA00022840"/>
    </source>
</evidence>
<accession>A0ABM3J937</accession>
<evidence type="ECO:0000256" key="2">
    <source>
        <dbReference type="ARBA" id="ARBA00004479"/>
    </source>
</evidence>
<evidence type="ECO:0000256" key="5">
    <source>
        <dbReference type="ARBA" id="ARBA00022685"/>
    </source>
</evidence>
<dbReference type="RefSeq" id="XP_049305739.1">
    <property type="nucleotide sequence ID" value="XM_049449782.1"/>
</dbReference>
<dbReference type="Gene3D" id="2.60.40.10">
    <property type="entry name" value="Immunoglobulins"/>
    <property type="match status" value="3"/>
</dbReference>
<keyword evidence="14 23" id="KW-0472">Membrane</keyword>
<keyword evidence="26" id="KW-1185">Reference proteome</keyword>
<feature type="compositionally biased region" description="Low complexity" evidence="22">
    <location>
        <begin position="390"/>
        <end position="406"/>
    </location>
</feature>
<feature type="domain" description="Protein kinase" evidence="24">
    <location>
        <begin position="1684"/>
        <end position="1965"/>
    </location>
</feature>
<keyword evidence="15" id="KW-0829">Tyrosine-protein kinase</keyword>
<dbReference type="PROSITE" id="PS00109">
    <property type="entry name" value="PROTEIN_KINASE_TYR"/>
    <property type="match status" value="1"/>
</dbReference>
<comment type="similarity">
    <text evidence="21">Belongs to the protein kinase superfamily. Tyr protein kinase family. Insulin receptor subfamily.</text>
</comment>
<feature type="domain" description="Fibronectin type-III" evidence="25">
    <location>
        <begin position="1519"/>
        <end position="1619"/>
    </location>
</feature>
<dbReference type="GeneID" id="105230971"/>
<dbReference type="Gene3D" id="1.10.510.10">
    <property type="entry name" value="Transferase(Phosphotransferase) domain 1"/>
    <property type="match status" value="1"/>
</dbReference>
<evidence type="ECO:0000256" key="1">
    <source>
        <dbReference type="ARBA" id="ARBA00001936"/>
    </source>
</evidence>
<dbReference type="PROSITE" id="PS50853">
    <property type="entry name" value="FN3"/>
    <property type="match status" value="2"/>
</dbReference>
<reference evidence="26 27" key="1">
    <citation type="submission" date="2025-05" db="UniProtKB">
        <authorList>
            <consortium name="RefSeq"/>
        </authorList>
    </citation>
    <scope>NUCLEOTIDE SEQUENCE [LARGE SCALE GENOMIC DNA]</scope>
    <source>
        <tissue evidence="27 28">Adult</tissue>
    </source>
</reference>
<dbReference type="InterPro" id="IPR013783">
    <property type="entry name" value="Ig-like_fold"/>
</dbReference>
<evidence type="ECO:0000256" key="14">
    <source>
        <dbReference type="ARBA" id="ARBA00023136"/>
    </source>
</evidence>
<name>A0ABM3J937_BACDO</name>
<keyword evidence="8" id="KW-0732">Signal</keyword>
<feature type="region of interest" description="Disordered" evidence="22">
    <location>
        <begin position="390"/>
        <end position="434"/>
    </location>
</feature>
<dbReference type="Proteomes" id="UP001652620">
    <property type="component" value="Chromosome 2"/>
</dbReference>
<feature type="binding site" evidence="20">
    <location>
        <position position="1717"/>
    </location>
    <ligand>
        <name>ATP</name>
        <dbReference type="ChEBI" id="CHEBI:30616"/>
    </ligand>
</feature>
<dbReference type="SMART" id="SM00219">
    <property type="entry name" value="TyrKc"/>
    <property type="match status" value="1"/>
</dbReference>
<dbReference type="InterPro" id="IPR006211">
    <property type="entry name" value="Furin-like_Cys-rich_dom"/>
</dbReference>
<dbReference type="InterPro" id="IPR008266">
    <property type="entry name" value="Tyr_kinase_AS"/>
</dbReference>
<dbReference type="RefSeq" id="XP_049305738.1">
    <property type="nucleotide sequence ID" value="XM_049449781.1"/>
</dbReference>
<feature type="region of interest" description="Disordered" evidence="22">
    <location>
        <begin position="2031"/>
        <end position="2079"/>
    </location>
</feature>
<keyword evidence="5" id="KW-0165">Cleavage on pair of basic residues</keyword>
<feature type="compositionally biased region" description="Low complexity" evidence="22">
    <location>
        <begin position="2247"/>
        <end position="2263"/>
    </location>
</feature>
<dbReference type="SUPFAM" id="SSF57184">
    <property type="entry name" value="Growth factor receptor domain"/>
    <property type="match status" value="1"/>
</dbReference>
<gene>
    <name evidence="27 28 29 30" type="primary">LOC105230971</name>
</gene>
<feature type="compositionally biased region" description="Basic residues" evidence="22">
    <location>
        <begin position="2280"/>
        <end position="2291"/>
    </location>
</feature>
<dbReference type="PRINTS" id="PR00109">
    <property type="entry name" value="TYRKINASE"/>
</dbReference>
<evidence type="ECO:0000256" key="9">
    <source>
        <dbReference type="ARBA" id="ARBA00022737"/>
    </source>
</evidence>
<dbReference type="CDD" id="cd05032">
    <property type="entry name" value="PTKc_InsR_like"/>
    <property type="match status" value="1"/>
</dbReference>
<feature type="region of interest" description="Disordered" evidence="22">
    <location>
        <begin position="1984"/>
        <end position="2014"/>
    </location>
</feature>
<evidence type="ECO:0000256" key="16">
    <source>
        <dbReference type="ARBA" id="ARBA00023170"/>
    </source>
</evidence>
<keyword evidence="6 21" id="KW-0812">Transmembrane</keyword>
<dbReference type="InterPro" id="IPR036941">
    <property type="entry name" value="Rcpt_L-dom_sf"/>
</dbReference>
<feature type="region of interest" description="Disordered" evidence="22">
    <location>
        <begin position="1283"/>
        <end position="1331"/>
    </location>
</feature>
<sequence length="2657" mass="295893">MDVNCERLILSAEHDHQHSRVRVDMPRQRLENNALRAERGRRWSAAAAAAQRTQNSTDTGGGVQEWRAADNRTLVMRESESHCCSVCIICRQRVEECCARCCSNYSPTTIANFNGSSVRQVTQHKSLHSRCTTINSSTSSTTTTTTSATTHVAKPDYNDRQLLFVQDSTCACDGKCVDSCRPRSVQLPPATTQTTKLVNGDGNTSKSLAQQQSALPTKETAMALAFVCCNCRRQKRQGSSNNFLHTNDVSSAPATALGTPFGVADLLAATTKTTRPHSTPLHAAPMLNTTTTTTDLELTTTTAAFTFSPPSSSSLLVHTTCTNCNELHQKNPVAATAIATATSINSSAPAPTPAPALFDKALRTFQILLLCIQVQLLHPVREKIHSFLYKNKNNSNSNSNSNNNNKEYTTNSNISSRHSRNCNTNTKSNKRHANEKAQLQMPAWQEQPQQKQQQQQRPPLSRLMQQIRCNSYYNNNNNNNDNANNNIMDIVNSNNSYANIFNTSRTEQQQQYANANANKTSCNNRYLSNDICSQPQHHISYRTVQQKSQILQQQKQHVHHYNLILSSPTTPPTSHRQNVLQQQHSHHKASNIASSSSLQLQLQHLRYFKMPNLTILYKLLLILSFLSLFLPSINAQTSHAIAASSAASAPSRNAIRTSPVALGRNETVCRSLDIRNSPSELNQLRNCTVIEGFLLITLMNQHNPQEFTQTFPLLTEVTEFIIIYRVHYLRSLSQIFPNLSIIRGTTLFEGYALIVYYNPHLEDLGLSKLTTISRGGVRLENNIVLCYVKTIAWKRIVNRDAEVTIENNSKLIECPKCPGDTKPSREDGVDTELACKEFDGQRRCWNNKKCQKICPDRCKNNCVDENTCCNENCLGGCSPNNLDECISCRDFSIYNNTCIEKCPPNYFSYLDRRCLTAEECIGIGTKFENNKPQIIVPYDGKCSTRCPNGYNKIGSTCQACGDNCVNKCDGAHIDSVERAKDFTGCTHIVKNGLTISIKRGGKHLMEELESGLSSIQEISTFLKVQGTYGLTSLSFFKHLKRINGTELSENKFAIYALENNDLESVWGDNRTVHIERGRVFFHFNPKLCYNEIEKLLPMMRENATFDKNEVATDSNGHKGSCNTELLNVTVSKVSSRVAVAEIENPLVFDDNRTFIGYQYFLMEDKYKNATKYSQRICDDGWIVSDPTKDNQYIFVNLQPYTQYAYYVKTWTISSEKRNAQSNIHHFKTKSAQPKFVQSLNAYAISSSKIAITWTPPANPQGNLTVYRVHATLDKHSQVLDSRNYCKDPAQIDKDDDTKDPTRNSPGGVTEPPNAANCKCDGEKSPNHSDIDTSEATIVAGIDFENTLQNFIYVKHTNDTKKSKPKNVEQNKISLTEMDAKRRRRRSEGDPEDSFLVRHMRAIPDNFENIILKTTSEDGSKEDATIITTVTPIERTTLGNRNASGNSDNRLDATGQFYETFVQNVSVNTLKYEFTNLKHFSFYTIGVEACREPEEGATEKECSDIRMRFVRTKKMEGVDKVENLRVALVQTNTTRSEVRINWDPPENPNGDVVSYTISYKKSEQDAVEEKRCITEVNYRNLTNGYTMPLPTGNYSIRVRANSLAGDGVYSEIVYIDIPPEKWSGALIAGICVGVIGIIFLMGGVYWYVRRKYAPPNDIKIIPTVNPYYISLQYVQDGWEVERERVIQLSPLGQGSFGMVYEGILKGLNGTEDTPCAIKTVNENATDRERINFLSEASVMKQFDTYHVVRLLGVCSVGQPALVVMELMKFGDLKSYLRAHRPDSVQSDEMPFRYRETGVQPPPLSRVFQMAIEIADGMAYLSAKKFVHRDLAARNCMVGADLTVKIGDFGMTRDVYETDYYRKGDKGLLPVRWMPPESLRDGIYSTASDVFSYGVVLWEIVTLASQPYPGYSNDQVLRFVIEGGVMERPDNCPDKIYEIMQQCWEHRPSKRPSFFKIIRVLLDHVHTDSEGYLSRFREVSYYFSNEGTQEREKERTESMHPSGDIFSEENEIDDATTPLRTDEFNEYKLNLANTSSVEHEGESPMAIDDDHPHSPYSHSLGSANIISSTPDGQSKNSYNFSQMSHNNQTLLSSVPSTSAGIVSGGSHSHSHQLHQPGAQLRQPRYSQFPTEETAANYVLPDYDPRTEFNGKNERQSALIGARMETDERGYEMYDPSPNYREHGPYDAAADEDDFDGLPTTGHSSRIGSGGQQLLPRNKPRHRMPTIMPMSSSMPDEMTGTPIASSLHPSTASAASSNASSTNTTTGRYSGLKAVADKMRFKNINRRIFNHKRTGSNASHRSTSSNPNTTTSSSSTSNIAAGGSVGREKSVSGQNLGTIESGGSGSASSYVTPRFFTPSSDVLNASSNPNYRLLDETANTSCLSGAGDASDFPASGNRNYKRLDESLNATLTPGKPLGTPSSNIASFTPRPFAKSIDNAPYTLMGAAGSDSTLRTTDNPNYVVMNQPSALTLPPSKLSQTTTTSPIAFAQRSDDAAYTMMGPTPHEPSTNISSTSSLDDDPKVVAHDDDDEDNDDEDDEPTEHIRMELLGGHRRGSDKAQQHRKSRGKRSRSQSQNKLEEKTTQKIGNSPGTTPTSCYTTPAEGGSSYVSLTPATTTATTSPPATQSKPSTTYSLKEKWLRQQSQQPQQPPPNGFIGRET</sequence>
<comment type="catalytic activity">
    <reaction evidence="19 21">
        <text>L-tyrosyl-[protein] + ATP = O-phospho-L-tyrosyl-[protein] + ADP + H(+)</text>
        <dbReference type="Rhea" id="RHEA:10596"/>
        <dbReference type="Rhea" id="RHEA-COMP:10136"/>
        <dbReference type="Rhea" id="RHEA-COMP:20101"/>
        <dbReference type="ChEBI" id="CHEBI:15378"/>
        <dbReference type="ChEBI" id="CHEBI:30616"/>
        <dbReference type="ChEBI" id="CHEBI:46858"/>
        <dbReference type="ChEBI" id="CHEBI:61978"/>
        <dbReference type="ChEBI" id="CHEBI:456216"/>
        <dbReference type="EC" id="2.7.10.1"/>
    </reaction>
</comment>
<evidence type="ECO:0000313" key="27">
    <source>
        <dbReference type="RefSeq" id="XP_049305738.1"/>
    </source>
</evidence>
<feature type="compositionally biased region" description="Basic and acidic residues" evidence="22">
    <location>
        <begin position="1319"/>
        <end position="1330"/>
    </location>
</feature>
<evidence type="ECO:0000256" key="10">
    <source>
        <dbReference type="ARBA" id="ARBA00022741"/>
    </source>
</evidence>
<keyword evidence="3 21" id="KW-0597">Phosphoprotein</keyword>
<evidence type="ECO:0000256" key="11">
    <source>
        <dbReference type="ARBA" id="ARBA00022777"/>
    </source>
</evidence>
<dbReference type="InterPro" id="IPR003961">
    <property type="entry name" value="FN3_dom"/>
</dbReference>
<dbReference type="Gene3D" id="3.30.200.20">
    <property type="entry name" value="Phosphorylase Kinase, domain 1"/>
    <property type="match status" value="1"/>
</dbReference>
<evidence type="ECO:0000256" key="17">
    <source>
        <dbReference type="ARBA" id="ARBA00023180"/>
    </source>
</evidence>
<feature type="compositionally biased region" description="Polar residues" evidence="22">
    <location>
        <begin position="2581"/>
        <end position="2596"/>
    </location>
</feature>
<dbReference type="PROSITE" id="PS00239">
    <property type="entry name" value="RECEPTOR_TYR_KIN_II"/>
    <property type="match status" value="1"/>
</dbReference>
<dbReference type="Pfam" id="PF01030">
    <property type="entry name" value="Recep_L_domain"/>
    <property type="match status" value="2"/>
</dbReference>
<dbReference type="SMART" id="SM00261">
    <property type="entry name" value="FU"/>
    <property type="match status" value="1"/>
</dbReference>
<evidence type="ECO:0000256" key="3">
    <source>
        <dbReference type="ARBA" id="ARBA00022553"/>
    </source>
</evidence>
<keyword evidence="7" id="KW-0479">Metal-binding</keyword>
<protein>
    <recommendedName>
        <fullName evidence="21">Tyrosine-protein kinase receptor</fullName>
        <ecNumber evidence="21">2.7.10.1</ecNumber>
    </recommendedName>
</protein>
<feature type="region of interest" description="Disordered" evidence="22">
    <location>
        <begin position="2195"/>
        <end position="2264"/>
    </location>
</feature>
<keyword evidence="4" id="KW-0808">Transferase</keyword>
<dbReference type="InterPro" id="IPR009030">
    <property type="entry name" value="Growth_fac_rcpt_cys_sf"/>
</dbReference>
<feature type="compositionally biased region" description="Basic residues" evidence="22">
    <location>
        <begin position="2558"/>
        <end position="2568"/>
    </location>
</feature>
<feature type="transmembrane region" description="Helical" evidence="23">
    <location>
        <begin position="1621"/>
        <end position="1647"/>
    </location>
</feature>
<comment type="subcellular location">
    <subcellularLocation>
        <location evidence="2">Membrane</location>
        <topology evidence="2">Single-pass type I membrane protein</topology>
    </subcellularLocation>
</comment>
<feature type="compositionally biased region" description="Polar residues" evidence="22">
    <location>
        <begin position="2503"/>
        <end position="2513"/>
    </location>
</feature>
<feature type="domain" description="Fibronectin type-III" evidence="25">
    <location>
        <begin position="1124"/>
        <end position="1231"/>
    </location>
</feature>
<evidence type="ECO:0000259" key="25">
    <source>
        <dbReference type="PROSITE" id="PS50853"/>
    </source>
</evidence>
<feature type="compositionally biased region" description="Polar residues" evidence="22">
    <location>
        <begin position="2473"/>
        <end position="2482"/>
    </location>
</feature>
<evidence type="ECO:0000256" key="18">
    <source>
        <dbReference type="ARBA" id="ARBA00023211"/>
    </source>
</evidence>
<dbReference type="RefSeq" id="XP_049305741.1">
    <property type="nucleotide sequence ID" value="XM_049449784.1"/>
</dbReference>
<dbReference type="SMART" id="SM00060">
    <property type="entry name" value="FN3"/>
    <property type="match status" value="3"/>
</dbReference>